<dbReference type="AlphaFoldDB" id="A0A2V2MWQ8"/>
<dbReference type="RefSeq" id="WP_109969567.1">
    <property type="nucleotide sequence ID" value="NZ_CP176093.1"/>
</dbReference>
<reference evidence="1 2" key="1">
    <citation type="submission" date="2018-05" db="EMBL/GenBank/DDBJ databases">
        <title>Draft genome of Methanospirillum lacunae Ki8-1.</title>
        <authorList>
            <person name="Dueholm M.S."/>
            <person name="Nielsen P.H."/>
            <person name="Bakmann L.F."/>
            <person name="Otzen D.E."/>
        </authorList>
    </citation>
    <scope>NUCLEOTIDE SEQUENCE [LARGE SCALE GENOMIC DNA]</scope>
    <source>
        <strain evidence="1 2">Ki8-1</strain>
    </source>
</reference>
<dbReference type="GeneID" id="97548399"/>
<protein>
    <recommendedName>
        <fullName evidence="3">Capsule biosynthesis protein</fullName>
    </recommendedName>
</protein>
<proteinExistence type="predicted"/>
<dbReference type="EMBL" id="QGMY01000010">
    <property type="protein sequence ID" value="PWR70695.1"/>
    <property type="molecule type" value="Genomic_DNA"/>
</dbReference>
<dbReference type="OrthoDB" id="308190at2157"/>
<evidence type="ECO:0008006" key="3">
    <source>
        <dbReference type="Google" id="ProtNLM"/>
    </source>
</evidence>
<keyword evidence="2" id="KW-1185">Reference proteome</keyword>
<evidence type="ECO:0000313" key="2">
    <source>
        <dbReference type="Proteomes" id="UP000245657"/>
    </source>
</evidence>
<accession>A0A2V2MWQ8</accession>
<evidence type="ECO:0000313" key="1">
    <source>
        <dbReference type="EMBL" id="PWR70695.1"/>
    </source>
</evidence>
<gene>
    <name evidence="1" type="ORF">DK846_13880</name>
</gene>
<comment type="caution">
    <text evidence="1">The sequence shown here is derived from an EMBL/GenBank/DDBJ whole genome shotgun (WGS) entry which is preliminary data.</text>
</comment>
<dbReference type="Proteomes" id="UP000245657">
    <property type="component" value="Unassembled WGS sequence"/>
</dbReference>
<organism evidence="1 2">
    <name type="scientific">Methanospirillum lacunae</name>
    <dbReference type="NCBI Taxonomy" id="668570"/>
    <lineage>
        <taxon>Archaea</taxon>
        <taxon>Methanobacteriati</taxon>
        <taxon>Methanobacteriota</taxon>
        <taxon>Stenosarchaea group</taxon>
        <taxon>Methanomicrobia</taxon>
        <taxon>Methanomicrobiales</taxon>
        <taxon>Methanospirillaceae</taxon>
        <taxon>Methanospirillum</taxon>
    </lineage>
</organism>
<sequence length="554" mass="64380">MISKVFSFYKKNIQNLKSVLFKPEDYLHLLDNIDQEINQFPIIKSNHSIKILIGPSFSIYPPCFIHDRILSYALRLRNATIIPTYCDSIQSFECNVFGGVWNTKGFTMSCHYCQKQSELLWHNNPIKPYKLSIYISSVELKEVHNKIAHLDDNWIDYKEGNFLFGKWAKDILVNNYVVGDYHLIPDYNNLGKVYLQNLLILSCAYRNLINEIKPDRVVTNDSYYGMWALLQHICEEKNIPFYSHWIGGRPDGWCYAYNNAAMNLDFSPSWKSFVNKPLNKQQVEKVKNWINSRYTGREMILDTASLQSHNSVHFDFSKFDMGKKTAILAANVIWDLAALNKQIVFSDMIDWIIQTIKWFAIHSEYQLIIKPHPGELHPEIPETKERIEIALSLNKVTIPNNVFLLPTKVDCTVYDLIPLTTVGLVHTTTVGIELAGRGIPVITTAHSPYRGFGFTIDPVFSEEYFSDLERCLNGEILIEQEKQIEKAYKFILFYQYHYYTKVDIMHYTWGKEPQLKIKSLSDLLPGKNKARDYIIDSIIKGIPILSEERWPPET</sequence>
<name>A0A2V2MWQ8_9EURY</name>